<dbReference type="PRINTS" id="PR00326">
    <property type="entry name" value="GTP1OBG"/>
</dbReference>
<proteinExistence type="inferred from homology"/>
<reference evidence="11 12" key="1">
    <citation type="journal article" date="2015" name="Nature">
        <title>rRNA introns, odd ribosomes, and small enigmatic genomes across a large radiation of phyla.</title>
        <authorList>
            <person name="Brown C.T."/>
            <person name="Hug L.A."/>
            <person name="Thomas B.C."/>
            <person name="Sharon I."/>
            <person name="Castelle C.J."/>
            <person name="Singh A."/>
            <person name="Wilkins M.J."/>
            <person name="Williams K.H."/>
            <person name="Banfield J.F."/>
        </authorList>
    </citation>
    <scope>NUCLEOTIDE SEQUENCE [LARGE SCALE GENOMIC DNA]</scope>
</reference>
<organism evidence="11 12">
    <name type="scientific">Candidatus Beckwithbacteria bacterium GW2011_GWB1_47_15</name>
    <dbReference type="NCBI Taxonomy" id="1618371"/>
    <lineage>
        <taxon>Bacteria</taxon>
        <taxon>Candidatus Beckwithiibacteriota</taxon>
    </lineage>
</organism>
<comment type="subcellular location">
    <subcellularLocation>
        <location evidence="8">Cytoplasm</location>
    </subcellularLocation>
</comment>
<dbReference type="PATRIC" id="fig|1618371.3.peg.620"/>
<dbReference type="EC" id="3.6.5.-" evidence="8"/>
<dbReference type="Proteomes" id="UP000033860">
    <property type="component" value="Unassembled WGS sequence"/>
</dbReference>
<keyword evidence="7 8" id="KW-0342">GTP-binding</keyword>
<dbReference type="NCBIfam" id="NF008956">
    <property type="entry name" value="PRK12299.1"/>
    <property type="match status" value="1"/>
</dbReference>
<feature type="binding site" evidence="8">
    <location>
        <begin position="288"/>
        <end position="291"/>
    </location>
    <ligand>
        <name>GTP</name>
        <dbReference type="ChEBI" id="CHEBI:37565"/>
    </ligand>
</feature>
<protein>
    <recommendedName>
        <fullName evidence="8">GTPase Obg</fullName>
        <ecNumber evidence="8">3.6.5.-</ecNumber>
    </recommendedName>
    <alternativeName>
        <fullName evidence="8">GTP-binding protein Obg</fullName>
    </alternativeName>
</protein>
<name>A0A0G1RVK7_9BACT</name>
<dbReference type="GO" id="GO:0042254">
    <property type="term" value="P:ribosome biogenesis"/>
    <property type="evidence" value="ECO:0007669"/>
    <property type="project" value="UniProtKB-UniRule"/>
</dbReference>
<keyword evidence="3 8" id="KW-0479">Metal-binding</keyword>
<dbReference type="InterPro" id="IPR036726">
    <property type="entry name" value="GTP1_OBG_dom_sf"/>
</dbReference>
<dbReference type="CDD" id="cd01898">
    <property type="entry name" value="Obg"/>
    <property type="match status" value="1"/>
</dbReference>
<evidence type="ECO:0000256" key="1">
    <source>
        <dbReference type="ARBA" id="ARBA00007699"/>
    </source>
</evidence>
<dbReference type="GO" id="GO:0003924">
    <property type="term" value="F:GTPase activity"/>
    <property type="evidence" value="ECO:0007669"/>
    <property type="project" value="UniProtKB-UniRule"/>
</dbReference>
<dbReference type="InterPro" id="IPR045086">
    <property type="entry name" value="OBG_GTPase"/>
</dbReference>
<comment type="cofactor">
    <cofactor evidence="8">
        <name>Mg(2+)</name>
        <dbReference type="ChEBI" id="CHEBI:18420"/>
    </cofactor>
</comment>
<evidence type="ECO:0000256" key="6">
    <source>
        <dbReference type="ARBA" id="ARBA00022842"/>
    </source>
</evidence>
<evidence type="ECO:0000256" key="5">
    <source>
        <dbReference type="ARBA" id="ARBA00022801"/>
    </source>
</evidence>
<evidence type="ECO:0000256" key="2">
    <source>
        <dbReference type="ARBA" id="ARBA00022490"/>
    </source>
</evidence>
<dbReference type="InterPro" id="IPR006073">
    <property type="entry name" value="GTP-bd"/>
</dbReference>
<feature type="binding site" evidence="8">
    <location>
        <position position="172"/>
    </location>
    <ligand>
        <name>Mg(2+)</name>
        <dbReference type="ChEBI" id="CHEBI:18420"/>
    </ligand>
</feature>
<dbReference type="SUPFAM" id="SSF82051">
    <property type="entry name" value="Obg GTP-binding protein N-terminal domain"/>
    <property type="match status" value="1"/>
</dbReference>
<dbReference type="PROSITE" id="PS51883">
    <property type="entry name" value="OBG"/>
    <property type="match status" value="1"/>
</dbReference>
<dbReference type="InterPro" id="IPR006074">
    <property type="entry name" value="GTP1-OBG_CS"/>
</dbReference>
<feature type="domain" description="Obg" evidence="10">
    <location>
        <begin position="1"/>
        <end position="158"/>
    </location>
</feature>
<feature type="domain" description="OBG-type G" evidence="9">
    <location>
        <begin position="159"/>
        <end position="335"/>
    </location>
</feature>
<dbReference type="InterPro" id="IPR006169">
    <property type="entry name" value="GTP1_OBG_dom"/>
</dbReference>
<dbReference type="NCBIfam" id="TIGR02729">
    <property type="entry name" value="Obg_CgtA"/>
    <property type="match status" value="1"/>
</dbReference>
<dbReference type="SUPFAM" id="SSF52540">
    <property type="entry name" value="P-loop containing nucleoside triphosphate hydrolases"/>
    <property type="match status" value="1"/>
</dbReference>
<comment type="function">
    <text evidence="8">An essential GTPase which binds GTP, GDP and possibly (p)ppGpp with moderate affinity, with high nucleotide exchange rates and a fairly low GTP hydrolysis rate. Plays a role in control of the cell cycle, stress response, ribosome biogenesis and in those bacteria that undergo differentiation, in morphogenesis control.</text>
</comment>
<dbReference type="GO" id="GO:0005737">
    <property type="term" value="C:cytoplasm"/>
    <property type="evidence" value="ECO:0007669"/>
    <property type="project" value="UniProtKB-SubCell"/>
</dbReference>
<feature type="binding site" evidence="8">
    <location>
        <begin position="316"/>
        <end position="318"/>
    </location>
    <ligand>
        <name>GTP</name>
        <dbReference type="ChEBI" id="CHEBI:37565"/>
    </ligand>
</feature>
<dbReference type="InterPro" id="IPR005225">
    <property type="entry name" value="Small_GTP-bd"/>
</dbReference>
<dbReference type="EMBL" id="LCNT01000004">
    <property type="protein sequence ID" value="KKU61116.1"/>
    <property type="molecule type" value="Genomic_DNA"/>
</dbReference>
<dbReference type="PANTHER" id="PTHR11702:SF31">
    <property type="entry name" value="MITOCHONDRIAL RIBOSOME-ASSOCIATED GTPASE 2"/>
    <property type="match status" value="1"/>
</dbReference>
<dbReference type="Pfam" id="PF01018">
    <property type="entry name" value="GTP1_OBG"/>
    <property type="match status" value="1"/>
</dbReference>
<keyword evidence="2 8" id="KW-0963">Cytoplasm</keyword>
<feature type="binding site" evidence="8">
    <location>
        <begin position="165"/>
        <end position="172"/>
    </location>
    <ligand>
        <name>GTP</name>
        <dbReference type="ChEBI" id="CHEBI:37565"/>
    </ligand>
</feature>
<keyword evidence="5 8" id="KW-0378">Hydrolase</keyword>
<evidence type="ECO:0000256" key="8">
    <source>
        <dbReference type="HAMAP-Rule" id="MF_01454"/>
    </source>
</evidence>
<dbReference type="PROSITE" id="PS51710">
    <property type="entry name" value="G_OBG"/>
    <property type="match status" value="1"/>
</dbReference>
<dbReference type="InterPro" id="IPR014100">
    <property type="entry name" value="GTP-bd_Obg/CgtA"/>
</dbReference>
<dbReference type="GO" id="GO:0000287">
    <property type="term" value="F:magnesium ion binding"/>
    <property type="evidence" value="ECO:0007669"/>
    <property type="project" value="InterPro"/>
</dbReference>
<dbReference type="HAMAP" id="MF_01454">
    <property type="entry name" value="GTPase_Obg"/>
    <property type="match status" value="1"/>
</dbReference>
<keyword evidence="6 8" id="KW-0460">Magnesium</keyword>
<evidence type="ECO:0000256" key="3">
    <source>
        <dbReference type="ARBA" id="ARBA00022723"/>
    </source>
</evidence>
<dbReference type="PANTHER" id="PTHR11702">
    <property type="entry name" value="DEVELOPMENTALLY REGULATED GTP-BINDING PROTEIN-RELATED"/>
    <property type="match status" value="1"/>
</dbReference>
<comment type="similarity">
    <text evidence="1 8">Belongs to the TRAFAC class OBG-HflX-like GTPase superfamily. OBG GTPase family.</text>
</comment>
<evidence type="ECO:0000259" key="10">
    <source>
        <dbReference type="PROSITE" id="PS51883"/>
    </source>
</evidence>
<feature type="binding site" evidence="8">
    <location>
        <begin position="190"/>
        <end position="194"/>
    </location>
    <ligand>
        <name>GTP</name>
        <dbReference type="ChEBI" id="CHEBI:37565"/>
    </ligand>
</feature>
<feature type="binding site" evidence="8">
    <location>
        <begin position="222"/>
        <end position="225"/>
    </location>
    <ligand>
        <name>GTP</name>
        <dbReference type="ChEBI" id="CHEBI:37565"/>
    </ligand>
</feature>
<dbReference type="FunFam" id="2.70.210.12:FF:000001">
    <property type="entry name" value="GTPase Obg"/>
    <property type="match status" value="1"/>
</dbReference>
<dbReference type="PROSITE" id="PS00905">
    <property type="entry name" value="GTP1_OBG"/>
    <property type="match status" value="1"/>
</dbReference>
<dbReference type="AlphaFoldDB" id="A0A0G1RVK7"/>
<feature type="binding site" evidence="8">
    <location>
        <position position="192"/>
    </location>
    <ligand>
        <name>Mg(2+)</name>
        <dbReference type="ChEBI" id="CHEBI:18420"/>
    </ligand>
</feature>
<dbReference type="Pfam" id="PF01926">
    <property type="entry name" value="MMR_HSR1"/>
    <property type="match status" value="1"/>
</dbReference>
<evidence type="ECO:0000313" key="12">
    <source>
        <dbReference type="Proteomes" id="UP000033860"/>
    </source>
</evidence>
<comment type="subunit">
    <text evidence="8">Monomer.</text>
</comment>
<evidence type="ECO:0000313" key="11">
    <source>
        <dbReference type="EMBL" id="KKU61116.1"/>
    </source>
</evidence>
<keyword evidence="4 8" id="KW-0547">Nucleotide-binding</keyword>
<dbReference type="Gene3D" id="3.40.50.300">
    <property type="entry name" value="P-loop containing nucleotide triphosphate hydrolases"/>
    <property type="match status" value="1"/>
</dbReference>
<dbReference type="InterPro" id="IPR027417">
    <property type="entry name" value="P-loop_NTPase"/>
</dbReference>
<gene>
    <name evidence="8" type="primary">obg</name>
    <name evidence="11" type="ORF">UX85_C0004G0037</name>
</gene>
<comment type="caution">
    <text evidence="11">The sequence shown here is derived from an EMBL/GenBank/DDBJ whole genome shotgun (WGS) entry which is preliminary data.</text>
</comment>
<evidence type="ECO:0000256" key="7">
    <source>
        <dbReference type="ARBA" id="ARBA00023134"/>
    </source>
</evidence>
<accession>A0A0G1RVK7</accession>
<dbReference type="NCBIfam" id="NF008955">
    <property type="entry name" value="PRK12297.1"/>
    <property type="match status" value="1"/>
</dbReference>
<dbReference type="NCBIfam" id="TIGR00231">
    <property type="entry name" value="small_GTP"/>
    <property type="match status" value="1"/>
</dbReference>
<dbReference type="Gene3D" id="2.70.210.12">
    <property type="entry name" value="GTP1/OBG domain"/>
    <property type="match status" value="1"/>
</dbReference>
<sequence>MIDFAKIVVKAGDGGDGRVSFRREKFVPRGGPDGGDGGNGGSVFLVADKDLNTLTAFAYRKRFEAGNGEGGGKAKKHGKDGKDLKLYVPVGTEVKVQFSKSNFQTDLTESEQEALVARGGKGGRGNWQFRSAENTTPREYEAGTKGEEVELTLELKLLADVGLVGLPNAGKSTLLSVLTAARPKIADYPFTTLEPNLGVMVFHSRSEGILHSGSVKGLVVADIPGLIEGAAQGKGLGTSFLRHIERCQLLVHVLEPAEDLIKNYQTVRKELDSYHENLAKKPELVVLNKIDLLTGEQVKQAVSRLKKLNPAVAAASAVTGEGLDKLKQEIIRLYNKG</sequence>
<evidence type="ECO:0000259" key="9">
    <source>
        <dbReference type="PROSITE" id="PS51710"/>
    </source>
</evidence>
<dbReference type="PIRSF" id="PIRSF002401">
    <property type="entry name" value="GTP_bd_Obg/CgtA"/>
    <property type="match status" value="1"/>
</dbReference>
<dbReference type="InterPro" id="IPR031167">
    <property type="entry name" value="G_OBG"/>
</dbReference>
<dbReference type="GO" id="GO:0005525">
    <property type="term" value="F:GTP binding"/>
    <property type="evidence" value="ECO:0007669"/>
    <property type="project" value="UniProtKB-UniRule"/>
</dbReference>
<evidence type="ECO:0000256" key="4">
    <source>
        <dbReference type="ARBA" id="ARBA00022741"/>
    </source>
</evidence>